<protein>
    <submittedName>
        <fullName evidence="1">LPS biosynthesis protein WavE</fullName>
    </submittedName>
</protein>
<comment type="caution">
    <text evidence="1">The sequence shown here is derived from an EMBL/GenBank/DDBJ whole genome shotgun (WGS) entry which is preliminary data.</text>
</comment>
<dbReference type="EMBL" id="PYMM01000007">
    <property type="protein sequence ID" value="PSU16460.1"/>
    <property type="molecule type" value="Genomic_DNA"/>
</dbReference>
<sequence>MHSIFGDILLRQHTFEQISVVVQGPVQNYQGRTHHEEGITQRCLESIRTHLPGAKIILSTWPDQDLAGLDYDQLVISQDPGVNLVDGLPQLPKNYDRQLVSTQAGLAQVTTPYAIKLRSDNYLIGNEFVAIQHKFLKSKSEHRVFEEKIVINSNLFRRTSHGRSVLMSPSDFFYFGRTTDLNKIWQQPLLLDNSVAQHVIQTMQSAPKSSYPLEAEQFYCQIWLNALNPKTKVMQHRFDYTKKDIIAWERFLASNIIIADPETMGLGLRKISKRKLKRANEFSHIDWLKLYKRYCDNTVVIHKGRHQWLLELRRAFKLPLSKFSSSIKRVYK</sequence>
<organism evidence="1 2">
    <name type="scientific">Photobacterium damselae</name>
    <dbReference type="NCBI Taxonomy" id="38293"/>
    <lineage>
        <taxon>Bacteria</taxon>
        <taxon>Pseudomonadati</taxon>
        <taxon>Pseudomonadota</taxon>
        <taxon>Gammaproteobacteria</taxon>
        <taxon>Vibrionales</taxon>
        <taxon>Vibrionaceae</taxon>
        <taxon>Photobacterium</taxon>
    </lineage>
</organism>
<evidence type="ECO:0000313" key="1">
    <source>
        <dbReference type="EMBL" id="PSU16460.1"/>
    </source>
</evidence>
<gene>
    <name evidence="1" type="ORF">CTM90_12340</name>
</gene>
<dbReference type="Proteomes" id="UP000241404">
    <property type="component" value="Unassembled WGS sequence"/>
</dbReference>
<accession>A0ABD6X287</accession>
<dbReference type="InterPro" id="IPR011122">
    <property type="entry name" value="WavE"/>
</dbReference>
<name>A0ABD6X287_PHODM</name>
<proteinExistence type="predicted"/>
<reference evidence="1 2" key="1">
    <citation type="submission" date="2018-03" db="EMBL/GenBank/DDBJ databases">
        <title>Whole genome sequencing of Histamine producing bacteria.</title>
        <authorList>
            <person name="Butler K."/>
        </authorList>
    </citation>
    <scope>NUCLEOTIDE SEQUENCE [LARGE SCALE GENOMIC DNA]</scope>
    <source>
        <strain evidence="1 2">BT-6</strain>
    </source>
</reference>
<dbReference type="Pfam" id="PF07507">
    <property type="entry name" value="WavE"/>
    <property type="match status" value="1"/>
</dbReference>
<dbReference type="AlphaFoldDB" id="A0ABD6X287"/>
<evidence type="ECO:0000313" key="2">
    <source>
        <dbReference type="Proteomes" id="UP000241404"/>
    </source>
</evidence>